<dbReference type="AlphaFoldDB" id="A0A0W0R670"/>
<dbReference type="STRING" id="45056.Lade_1225"/>
<evidence type="ECO:0000256" key="8">
    <source>
        <dbReference type="ARBA" id="ARBA00023133"/>
    </source>
</evidence>
<keyword evidence="5 12" id="KW-1133">Transmembrane helix</keyword>
<evidence type="ECO:0000256" key="5">
    <source>
        <dbReference type="ARBA" id="ARBA00022989"/>
    </source>
</evidence>
<dbReference type="PANTHER" id="PTHR35457:SF1">
    <property type="entry name" value="HEME A SYNTHASE"/>
    <property type="match status" value="1"/>
</dbReference>
<evidence type="ECO:0000256" key="7">
    <source>
        <dbReference type="ARBA" id="ARBA00023004"/>
    </source>
</evidence>
<evidence type="ECO:0000256" key="1">
    <source>
        <dbReference type="ARBA" id="ARBA00004141"/>
    </source>
</evidence>
<comment type="caution">
    <text evidence="13">The sequence shown here is derived from an EMBL/GenBank/DDBJ whole genome shotgun (WGS) entry which is preliminary data.</text>
</comment>
<dbReference type="Pfam" id="PF02628">
    <property type="entry name" value="COX15-CtaA"/>
    <property type="match status" value="1"/>
</dbReference>
<gene>
    <name evidence="13" type="ORF">Lade_1225</name>
</gene>
<keyword evidence="7" id="KW-0408">Iron</keyword>
<dbReference type="PANTHER" id="PTHR35457">
    <property type="entry name" value="HEME A SYNTHASE"/>
    <property type="match status" value="1"/>
</dbReference>
<sequence>MKVNYLRTIVLIAIFLALGVVTLGAYTRLTNAGLGCPDWPGCYGKIVLPTNAIDLAGAQQSFPAVPIEPKKAWTEMIHRYAAGTLGSLIFLIVGFGTLFYRHKLSLFALFSLIGLLIFQALLGMWTVTLKLLPVVVMGHLLGGILLFSFLSFLFWHLGNAKTTKNTTIKLLTTIAIFIVFIQIALGGWVSSNYAGIACLGFPTCNGQWLPHLDFAQGFHLLSPVGVNYQGGVLDSSLRVTIQFVHRIGAVITAIYIIFLSLYILLHEKDKRLCRLSYVLLLLILTQFSLGIVNVIFLLPLWAAVAHNGVAAILLATLFSIFYFSKGRPHDL</sequence>
<protein>
    <submittedName>
        <fullName evidence="13">Cytochrome c oxidase assembly protein</fullName>
    </submittedName>
</protein>
<keyword evidence="10" id="KW-1015">Disulfide bond</keyword>
<feature type="transmembrane region" description="Helical" evidence="12">
    <location>
        <begin position="243"/>
        <end position="265"/>
    </location>
</feature>
<evidence type="ECO:0000256" key="10">
    <source>
        <dbReference type="ARBA" id="ARBA00023157"/>
    </source>
</evidence>
<dbReference type="RefSeq" id="WP_131739746.1">
    <property type="nucleotide sequence ID" value="NZ_CAAAHS010000007.1"/>
</dbReference>
<keyword evidence="4" id="KW-0479">Metal-binding</keyword>
<feature type="transmembrane region" description="Helical" evidence="12">
    <location>
        <begin position="167"/>
        <end position="185"/>
    </location>
</feature>
<dbReference type="OrthoDB" id="1447144at2"/>
<comment type="pathway">
    <text evidence="11">Porphyrin-containing compound metabolism.</text>
</comment>
<comment type="subcellular location">
    <subcellularLocation>
        <location evidence="1">Membrane</location>
        <topology evidence="1">Multi-pass membrane protein</topology>
    </subcellularLocation>
</comment>
<evidence type="ECO:0000256" key="12">
    <source>
        <dbReference type="SAM" id="Phobius"/>
    </source>
</evidence>
<keyword evidence="14" id="KW-1185">Reference proteome</keyword>
<accession>A0A0W0R670</accession>
<proteinExistence type="predicted"/>
<feature type="transmembrane region" description="Helical" evidence="12">
    <location>
        <begin position="106"/>
        <end position="125"/>
    </location>
</feature>
<dbReference type="Proteomes" id="UP000054859">
    <property type="component" value="Unassembled WGS sequence"/>
</dbReference>
<reference evidence="13 14" key="1">
    <citation type="submission" date="2015-11" db="EMBL/GenBank/DDBJ databases">
        <title>Identification of large and diverse effector repertoires of 38 Legionella species.</title>
        <authorList>
            <person name="Burstein D."/>
            <person name="Amaro F."/>
            <person name="Zusman T."/>
            <person name="Lifshitz Z."/>
            <person name="Cohen O."/>
            <person name="Gilbert J.A."/>
            <person name="Pupko T."/>
            <person name="Shuman H.A."/>
            <person name="Segal G."/>
        </authorList>
    </citation>
    <scope>NUCLEOTIDE SEQUENCE [LARGE SCALE GENOMIC DNA]</scope>
    <source>
        <strain evidence="13 14">1762-AUS-E</strain>
    </source>
</reference>
<dbReference type="GO" id="GO:0016491">
    <property type="term" value="F:oxidoreductase activity"/>
    <property type="evidence" value="ECO:0007669"/>
    <property type="project" value="UniProtKB-KW"/>
</dbReference>
<evidence type="ECO:0000256" key="2">
    <source>
        <dbReference type="ARBA" id="ARBA00022475"/>
    </source>
</evidence>
<keyword evidence="9 12" id="KW-0472">Membrane</keyword>
<evidence type="ECO:0000256" key="6">
    <source>
        <dbReference type="ARBA" id="ARBA00023002"/>
    </source>
</evidence>
<feature type="transmembrane region" description="Helical" evidence="12">
    <location>
        <begin position="277"/>
        <end position="298"/>
    </location>
</feature>
<dbReference type="InterPro" id="IPR050450">
    <property type="entry name" value="COX15/CtaA_HemeA_synthase"/>
</dbReference>
<evidence type="ECO:0000313" key="14">
    <source>
        <dbReference type="Proteomes" id="UP000054859"/>
    </source>
</evidence>
<dbReference type="PATRIC" id="fig|45056.6.peg.1267"/>
<dbReference type="InterPro" id="IPR003780">
    <property type="entry name" value="COX15/CtaA_fam"/>
</dbReference>
<dbReference type="GO" id="GO:0046872">
    <property type="term" value="F:metal ion binding"/>
    <property type="evidence" value="ECO:0007669"/>
    <property type="project" value="UniProtKB-KW"/>
</dbReference>
<keyword evidence="2" id="KW-1003">Cell membrane</keyword>
<dbReference type="GO" id="GO:0016020">
    <property type="term" value="C:membrane"/>
    <property type="evidence" value="ECO:0007669"/>
    <property type="project" value="UniProtKB-SubCell"/>
</dbReference>
<dbReference type="EMBL" id="LNKA01000001">
    <property type="protein sequence ID" value="KTC66567.1"/>
    <property type="molecule type" value="Genomic_DNA"/>
</dbReference>
<dbReference type="GO" id="GO:0006784">
    <property type="term" value="P:heme A biosynthetic process"/>
    <property type="evidence" value="ECO:0007669"/>
    <property type="project" value="InterPro"/>
</dbReference>
<evidence type="ECO:0000256" key="9">
    <source>
        <dbReference type="ARBA" id="ARBA00023136"/>
    </source>
</evidence>
<evidence type="ECO:0000313" key="13">
    <source>
        <dbReference type="EMBL" id="KTC66567.1"/>
    </source>
</evidence>
<keyword evidence="8" id="KW-0350">Heme biosynthesis</keyword>
<keyword evidence="3 12" id="KW-0812">Transmembrane</keyword>
<keyword evidence="6" id="KW-0560">Oxidoreductase</keyword>
<feature type="transmembrane region" description="Helical" evidence="12">
    <location>
        <begin position="131"/>
        <end position="155"/>
    </location>
</feature>
<evidence type="ECO:0000256" key="11">
    <source>
        <dbReference type="ARBA" id="ARBA00023444"/>
    </source>
</evidence>
<organism evidence="13 14">
    <name type="scientific">Legionella adelaidensis</name>
    <dbReference type="NCBI Taxonomy" id="45056"/>
    <lineage>
        <taxon>Bacteria</taxon>
        <taxon>Pseudomonadati</taxon>
        <taxon>Pseudomonadota</taxon>
        <taxon>Gammaproteobacteria</taxon>
        <taxon>Legionellales</taxon>
        <taxon>Legionellaceae</taxon>
        <taxon>Legionella</taxon>
    </lineage>
</organism>
<evidence type="ECO:0000256" key="3">
    <source>
        <dbReference type="ARBA" id="ARBA00022692"/>
    </source>
</evidence>
<feature type="transmembrane region" description="Helical" evidence="12">
    <location>
        <begin position="80"/>
        <end position="99"/>
    </location>
</feature>
<name>A0A0W0R670_9GAMM</name>
<feature type="transmembrane region" description="Helical" evidence="12">
    <location>
        <begin position="304"/>
        <end position="323"/>
    </location>
</feature>
<evidence type="ECO:0000256" key="4">
    <source>
        <dbReference type="ARBA" id="ARBA00022723"/>
    </source>
</evidence>